<dbReference type="PANTHER" id="PTHR36854">
    <property type="entry name" value="CHROMOSOME 9, WHOLE GENOME SHOTGUN SEQUENCE"/>
    <property type="match status" value="1"/>
</dbReference>
<keyword evidence="1" id="KW-0812">Transmembrane</keyword>
<reference evidence="4 5" key="1">
    <citation type="journal article" date="2017" name="Clin. Infect. Dis.">
        <title>Simultaneous emergence of multidrug-resistant Candida auris on 3 continents confirmed by whole-genome sequencing and epidemiological analyses.</title>
        <authorList>
            <person name="Lockhart S.R."/>
            <person name="Etienne K.A."/>
            <person name="Vallabhaneni S."/>
            <person name="Farooqi J."/>
            <person name="Chowdhary A."/>
            <person name="Govender N.P."/>
            <person name="Colombo A.L."/>
            <person name="Calvo B."/>
            <person name="Cuomo C.A."/>
            <person name="Desjardins C.A."/>
            <person name="Berkow E.L."/>
            <person name="Castanheira M."/>
            <person name="Magobo R.E."/>
            <person name="Jabeen K."/>
            <person name="Asghar R.J."/>
            <person name="Meis J.F."/>
            <person name="Jackson B."/>
            <person name="Chiller T."/>
            <person name="Litvintseva A.P."/>
        </authorList>
    </citation>
    <scope>NUCLEOTIDE SEQUENCE [LARGE SCALE GENOMIC DNA]</scope>
    <source>
        <strain evidence="4 5">B8441</strain>
    </source>
</reference>
<sequence length="95" mass="10662">MRLKLMALLALAAIAYANQQYCKCECSGNSVLGKIDRCGLCNSSWCLQQNDKLCEDEEAEDIMISCFQIESSKEKFIIVVFVLSVLALLVAGYWR</sequence>
<evidence type="ECO:0000256" key="2">
    <source>
        <dbReference type="SAM" id="SignalP"/>
    </source>
</evidence>
<dbReference type="EMBL" id="PEKT02000010">
    <property type="protein sequence ID" value="PIS48493.1"/>
    <property type="molecule type" value="Genomic_DNA"/>
</dbReference>
<evidence type="ECO:0000313" key="5">
    <source>
        <dbReference type="Proteomes" id="UP000230249"/>
    </source>
</evidence>
<proteinExistence type="predicted"/>
<dbReference type="VEuPathDB" id="FungiDB:QG37_01391"/>
<organism evidence="4">
    <name type="scientific">Candidozyma auris</name>
    <name type="common">Yeast</name>
    <name type="synonym">Candida auris</name>
    <dbReference type="NCBI Taxonomy" id="498019"/>
    <lineage>
        <taxon>Eukaryota</taxon>
        <taxon>Fungi</taxon>
        <taxon>Dikarya</taxon>
        <taxon>Ascomycota</taxon>
        <taxon>Saccharomycotina</taxon>
        <taxon>Pichiomycetes</taxon>
        <taxon>Metschnikowiaceae</taxon>
        <taxon>Candidozyma</taxon>
    </lineage>
</organism>
<dbReference type="VEuPathDB" id="FungiDB:CJJ07_000263"/>
<evidence type="ECO:0000256" key="1">
    <source>
        <dbReference type="SAM" id="Phobius"/>
    </source>
</evidence>
<keyword evidence="1" id="KW-0472">Membrane</keyword>
<comment type="caution">
    <text evidence="4">The sequence shown here is derived from an EMBL/GenBank/DDBJ whole genome shotgun (WGS) entry which is preliminary data.</text>
</comment>
<keyword evidence="5" id="KW-1185">Reference proteome</keyword>
<reference evidence="3" key="4">
    <citation type="submission" date="2024-03" db="EMBL/GenBank/DDBJ databases">
        <title>Improved genome assembly of Candida auris strain B8441 and annotation of B11205.</title>
        <authorList>
            <person name="Cauldron N.C."/>
            <person name="Shea T."/>
            <person name="Cuomo C.A."/>
        </authorList>
    </citation>
    <scope>NUCLEOTIDE SEQUENCE</scope>
    <source>
        <strain evidence="3">B8441</strain>
    </source>
</reference>
<dbReference type="PANTHER" id="PTHR36854:SF1">
    <property type="entry name" value="TRANSMEMBRANE PROTEIN"/>
    <property type="match status" value="1"/>
</dbReference>
<keyword evidence="1" id="KW-1133">Transmembrane helix</keyword>
<dbReference type="OrthoDB" id="2142503at2759"/>
<reference evidence="3 5" key="3">
    <citation type="journal article" date="2018" name="Nat. Commun.">
        <title>Genomic insights into multidrug-resistance, mating and virulence in Candida auris and related emerging species.</title>
        <authorList>
            <person name="Munoz J.F."/>
            <person name="Gade L."/>
            <person name="Chow N.A."/>
            <person name="Loparev V.N."/>
            <person name="Juieng P."/>
            <person name="Berkow E.L."/>
            <person name="Farrer R.A."/>
            <person name="Litvintseva A.P."/>
            <person name="Cuomo C.A."/>
        </authorList>
    </citation>
    <scope>GENOME REANNOTATION</scope>
    <source>
        <strain evidence="3 5">B8441</strain>
    </source>
</reference>
<dbReference type="VEuPathDB" id="FungiDB:CJJ09_004165"/>
<protein>
    <submittedName>
        <fullName evidence="4">Uncharacterized protein</fullName>
    </submittedName>
</protein>
<reference evidence="4" key="2">
    <citation type="submission" date="2017-11" db="EMBL/GenBank/DDBJ databases">
        <title>Candida auris genome assembly and annotation.</title>
        <authorList>
            <person name="Munoz J.F."/>
            <person name="Gade L.G."/>
            <person name="Chow N.A."/>
            <person name="Litvintseva A.P."/>
            <person name="Loparev V.N."/>
            <person name="Cuomo C.A."/>
        </authorList>
    </citation>
    <scope>NUCLEOTIDE SEQUENCE</scope>
    <source>
        <strain evidence="4">B8441</strain>
    </source>
</reference>
<keyword evidence="2" id="KW-0732">Signal</keyword>
<feature type="transmembrane region" description="Helical" evidence="1">
    <location>
        <begin position="76"/>
        <end position="94"/>
    </location>
</feature>
<dbReference type="VEuPathDB" id="FungiDB:CJI97_005271"/>
<dbReference type="AlphaFoldDB" id="A0A2H0ZDV8"/>
<dbReference type="VEuPathDB" id="FungiDB:CJI96_0003977"/>
<accession>A0A2H0ZDV8</accession>
<feature type="signal peptide" evidence="2">
    <location>
        <begin position="1"/>
        <end position="17"/>
    </location>
</feature>
<dbReference type="OMA" id="ISCFQIE"/>
<evidence type="ECO:0000313" key="3">
    <source>
        <dbReference type="EMBL" id="KAK8439585.1"/>
    </source>
</evidence>
<gene>
    <name evidence="4" type="ORF">B9J08_005187</name>
    <name evidence="3" type="ORF">B9J08_04070</name>
</gene>
<dbReference type="EMBL" id="PEKT03000004">
    <property type="protein sequence ID" value="KAK8439585.1"/>
    <property type="molecule type" value="Genomic_DNA"/>
</dbReference>
<dbReference type="VEuPathDB" id="FungiDB:B9J08_005187"/>
<name>A0A2H0ZDV8_CANAR</name>
<evidence type="ECO:0000313" key="4">
    <source>
        <dbReference type="EMBL" id="PIS48493.1"/>
    </source>
</evidence>
<feature type="chain" id="PRO_5044381197" evidence="2">
    <location>
        <begin position="18"/>
        <end position="95"/>
    </location>
</feature>
<dbReference type="Proteomes" id="UP000230249">
    <property type="component" value="Unassembled WGS sequence"/>
</dbReference>